<reference evidence="8 9" key="1">
    <citation type="submission" date="2018-11" db="EMBL/GenBank/DDBJ databases">
        <title>Genomic Encyclopedia of Type Strains, Phase IV (KMG-IV): sequencing the most valuable type-strain genomes for metagenomic binning, comparative biology and taxonomic classification.</title>
        <authorList>
            <person name="Goeker M."/>
        </authorList>
    </citation>
    <scope>NUCLEOTIDE SEQUENCE [LARGE SCALE GENOMIC DNA]</scope>
    <source>
        <strain evidence="8 9">DSM 26537</strain>
    </source>
</reference>
<comment type="subcellular location">
    <subcellularLocation>
        <location evidence="1">Cell membrane</location>
        <topology evidence="1">Multi-pass membrane protein</topology>
    </subcellularLocation>
</comment>
<keyword evidence="5 6" id="KW-0472">Membrane</keyword>
<keyword evidence="2" id="KW-1003">Cell membrane</keyword>
<evidence type="ECO:0000313" key="8">
    <source>
        <dbReference type="EMBL" id="ROR31647.1"/>
    </source>
</evidence>
<name>A0A3N1Y2Z7_9FIRM</name>
<keyword evidence="4 6" id="KW-1133">Transmembrane helix</keyword>
<dbReference type="PIRSF" id="PIRSF006483">
    <property type="entry name" value="Membrane_protein_YitT"/>
    <property type="match status" value="1"/>
</dbReference>
<dbReference type="PANTHER" id="PTHR33545:SF5">
    <property type="entry name" value="UPF0750 MEMBRANE PROTEIN YITT"/>
    <property type="match status" value="1"/>
</dbReference>
<dbReference type="AlphaFoldDB" id="A0A3N1Y2Z7"/>
<dbReference type="InterPro" id="IPR019264">
    <property type="entry name" value="DUF2179"/>
</dbReference>
<dbReference type="CDD" id="cd16380">
    <property type="entry name" value="YitT_C"/>
    <property type="match status" value="1"/>
</dbReference>
<evidence type="ECO:0000256" key="3">
    <source>
        <dbReference type="ARBA" id="ARBA00022692"/>
    </source>
</evidence>
<evidence type="ECO:0000256" key="4">
    <source>
        <dbReference type="ARBA" id="ARBA00022989"/>
    </source>
</evidence>
<dbReference type="InterPro" id="IPR015867">
    <property type="entry name" value="N-reg_PII/ATP_PRibTrfase_C"/>
</dbReference>
<evidence type="ECO:0000256" key="2">
    <source>
        <dbReference type="ARBA" id="ARBA00022475"/>
    </source>
</evidence>
<dbReference type="Pfam" id="PF02588">
    <property type="entry name" value="YitT_membrane"/>
    <property type="match status" value="1"/>
</dbReference>
<dbReference type="GO" id="GO:0005886">
    <property type="term" value="C:plasma membrane"/>
    <property type="evidence" value="ECO:0007669"/>
    <property type="project" value="UniProtKB-SubCell"/>
</dbReference>
<dbReference type="OrthoDB" id="3180973at2"/>
<comment type="caution">
    <text evidence="8">The sequence shown here is derived from an EMBL/GenBank/DDBJ whole genome shotgun (WGS) entry which is preliminary data.</text>
</comment>
<dbReference type="Gene3D" id="3.30.70.120">
    <property type="match status" value="1"/>
</dbReference>
<proteinExistence type="predicted"/>
<dbReference type="InterPro" id="IPR003740">
    <property type="entry name" value="YitT"/>
</dbReference>
<dbReference type="PANTHER" id="PTHR33545">
    <property type="entry name" value="UPF0750 MEMBRANE PROTEIN YITT-RELATED"/>
    <property type="match status" value="1"/>
</dbReference>
<feature type="transmembrane region" description="Helical" evidence="6">
    <location>
        <begin position="12"/>
        <end position="31"/>
    </location>
</feature>
<evidence type="ECO:0000256" key="6">
    <source>
        <dbReference type="SAM" id="Phobius"/>
    </source>
</evidence>
<evidence type="ECO:0000256" key="5">
    <source>
        <dbReference type="ARBA" id="ARBA00023136"/>
    </source>
</evidence>
<evidence type="ECO:0000313" key="9">
    <source>
        <dbReference type="Proteomes" id="UP000273083"/>
    </source>
</evidence>
<protein>
    <submittedName>
        <fullName evidence="8">Uncharacterized membrane-anchored protein YitT (DUF2179 family)</fullName>
    </submittedName>
</protein>
<dbReference type="InterPro" id="IPR051461">
    <property type="entry name" value="UPF0750_membrane"/>
</dbReference>
<dbReference type="EMBL" id="RJVG01000001">
    <property type="protein sequence ID" value="ROR31647.1"/>
    <property type="molecule type" value="Genomic_DNA"/>
</dbReference>
<sequence length="290" mass="31645">MEIMSKRSKLEEIVLIIIGVFLLAASVNMVYEPIGMVTGGVSGLAIVIKHYTKNIISGGIPVWVSNTVINIPLFIVAWFVLGKKYIGKTLFATVCFSVALSIVPRVNLEHQDLLLAAVYGGVLGGIGLGLVFATYATTGGTDLLSAIVNHYIKHHSVGKMLMVIDGTIVALGAVVFGLQKAAYAVIAVYITTKVMDSILEGFKFAKLAYIISEKNEEIAQEILTDMDRGVTGISTMGMYMRKERKMLFCVVSQKEIIQIKDIVAKKDPKAFVIVSDVREVMGEGFIEYRQ</sequence>
<accession>A0A3N1Y2Z7</accession>
<dbReference type="Pfam" id="PF10035">
    <property type="entry name" value="DUF2179"/>
    <property type="match status" value="1"/>
</dbReference>
<feature type="domain" description="DUF2179" evidence="7">
    <location>
        <begin position="228"/>
        <end position="282"/>
    </location>
</feature>
<gene>
    <name evidence="8" type="ORF">EDD66_101265</name>
</gene>
<dbReference type="Proteomes" id="UP000273083">
    <property type="component" value="Unassembled WGS sequence"/>
</dbReference>
<dbReference type="RefSeq" id="WP_123607739.1">
    <property type="nucleotide sequence ID" value="NZ_RJVG01000001.1"/>
</dbReference>
<evidence type="ECO:0000259" key="7">
    <source>
        <dbReference type="Pfam" id="PF10035"/>
    </source>
</evidence>
<feature type="transmembrane region" description="Helical" evidence="6">
    <location>
        <begin position="113"/>
        <end position="136"/>
    </location>
</feature>
<feature type="transmembrane region" description="Helical" evidence="6">
    <location>
        <begin position="60"/>
        <end position="82"/>
    </location>
</feature>
<keyword evidence="9" id="KW-1185">Reference proteome</keyword>
<evidence type="ECO:0000256" key="1">
    <source>
        <dbReference type="ARBA" id="ARBA00004651"/>
    </source>
</evidence>
<organism evidence="8 9">
    <name type="scientific">Mobilisporobacter senegalensis</name>
    <dbReference type="NCBI Taxonomy" id="1329262"/>
    <lineage>
        <taxon>Bacteria</taxon>
        <taxon>Bacillati</taxon>
        <taxon>Bacillota</taxon>
        <taxon>Clostridia</taxon>
        <taxon>Lachnospirales</taxon>
        <taxon>Lachnospiraceae</taxon>
        <taxon>Mobilisporobacter</taxon>
    </lineage>
</organism>
<keyword evidence="3 6" id="KW-0812">Transmembrane</keyword>